<keyword evidence="2" id="KW-1185">Reference proteome</keyword>
<reference evidence="1" key="1">
    <citation type="submission" date="2020-07" db="EMBL/GenBank/DDBJ databases">
        <authorList>
            <person name="Nieuwenhuis M."/>
            <person name="Van De Peppel L.J.J."/>
        </authorList>
    </citation>
    <scope>NUCLEOTIDE SEQUENCE</scope>
    <source>
        <strain evidence="1">AP01</strain>
        <tissue evidence="1">Mycelium</tissue>
    </source>
</reference>
<evidence type="ECO:0000313" key="1">
    <source>
        <dbReference type="EMBL" id="KAG5640225.1"/>
    </source>
</evidence>
<protein>
    <submittedName>
        <fullName evidence="1">Uncharacterized protein</fullName>
    </submittedName>
</protein>
<name>A0A9P7G3M6_9AGAR</name>
<reference evidence="1" key="2">
    <citation type="submission" date="2021-10" db="EMBL/GenBank/DDBJ databases">
        <title>Phylogenomics reveals ancestral predisposition of the termite-cultivated fungus Termitomyces towards a domesticated lifestyle.</title>
        <authorList>
            <person name="Auxier B."/>
            <person name="Grum-Grzhimaylo A."/>
            <person name="Cardenas M.E."/>
            <person name="Lodge J.D."/>
            <person name="Laessoe T."/>
            <person name="Pedersen O."/>
            <person name="Smith M.E."/>
            <person name="Kuyper T.W."/>
            <person name="Franco-Molano E.A."/>
            <person name="Baroni T.J."/>
            <person name="Aanen D.K."/>
        </authorList>
    </citation>
    <scope>NUCLEOTIDE SEQUENCE</scope>
    <source>
        <strain evidence="1">AP01</strain>
        <tissue evidence="1">Mycelium</tissue>
    </source>
</reference>
<comment type="caution">
    <text evidence="1">The sequence shown here is derived from an EMBL/GenBank/DDBJ whole genome shotgun (WGS) entry which is preliminary data.</text>
</comment>
<gene>
    <name evidence="1" type="ORF">DXG03_009770</name>
</gene>
<evidence type="ECO:0000313" key="2">
    <source>
        <dbReference type="Proteomes" id="UP000775547"/>
    </source>
</evidence>
<dbReference type="AlphaFoldDB" id="A0A9P7G3M6"/>
<organism evidence="1 2">
    <name type="scientific">Asterophora parasitica</name>
    <dbReference type="NCBI Taxonomy" id="117018"/>
    <lineage>
        <taxon>Eukaryota</taxon>
        <taxon>Fungi</taxon>
        <taxon>Dikarya</taxon>
        <taxon>Basidiomycota</taxon>
        <taxon>Agaricomycotina</taxon>
        <taxon>Agaricomycetes</taxon>
        <taxon>Agaricomycetidae</taxon>
        <taxon>Agaricales</taxon>
        <taxon>Tricholomatineae</taxon>
        <taxon>Lyophyllaceae</taxon>
        <taxon>Asterophora</taxon>
    </lineage>
</organism>
<accession>A0A9P7G3M6</accession>
<dbReference type="Proteomes" id="UP000775547">
    <property type="component" value="Unassembled WGS sequence"/>
</dbReference>
<dbReference type="EMBL" id="JABCKV010000991">
    <property type="protein sequence ID" value="KAG5640225.1"/>
    <property type="molecule type" value="Genomic_DNA"/>
</dbReference>
<proteinExistence type="predicted"/>
<sequence>MSRILAPPEPHMQSLTQVAQSIAADPSHLTTRQVNEPAAPVRMVLQLPPRVPEGRRVFYGFSVPDDWFTAFYDQRWPKHRDEPSVMKLVVAMKTLKRASGYWQLELKEASCRISNPVPSEDSTYIITVCSTLSSSFKRRPMQCQFDKLKSLIQQEPDWFIDWEPGTYWDSD</sequence>
<dbReference type="OrthoDB" id="2609391at2759"/>